<name>G0WBQ1_NAUDC</name>
<dbReference type="CDD" id="cd14825">
    <property type="entry name" value="TRAPPC2_sedlin"/>
    <property type="match status" value="1"/>
</dbReference>
<sequence>MPQYFAIIGTQDNPIYEAEFTNPTSKNASSNEGGFPNDLKELNPFILHAALDVIEDLQWQPNPTVNNANGGGGIGIGYFNSNTSSNSSLNSTGFLKSRTSLGGNNSASDNCYLGKVDHFYGLSITAYLTYNGMKFVMIHGDASKSNTNEKDITFNYNEEINSKTSNGNRNKAMVPLDDNAIRSFYQEVHELYIKALMNPFYNLNDPINDSSFDMRVRRLAKKYIT</sequence>
<dbReference type="PANTHER" id="PTHR12403">
    <property type="entry name" value="TRAFFICKING PROTEIN PARTICLE COMPLEX SUBUNIT 2"/>
    <property type="match status" value="1"/>
</dbReference>
<dbReference type="OMA" id="NMENCYL"/>
<dbReference type="Gene3D" id="3.30.450.70">
    <property type="match status" value="1"/>
</dbReference>
<dbReference type="SUPFAM" id="SSF64356">
    <property type="entry name" value="SNARE-like"/>
    <property type="match status" value="1"/>
</dbReference>
<dbReference type="GO" id="GO:0006888">
    <property type="term" value="P:endoplasmic reticulum to Golgi vesicle-mediated transport"/>
    <property type="evidence" value="ECO:0007669"/>
    <property type="project" value="EnsemblFungi"/>
</dbReference>
<keyword evidence="2" id="KW-1185">Reference proteome</keyword>
<dbReference type="STRING" id="1071378.G0WBQ1"/>
<dbReference type="GO" id="GO:1990071">
    <property type="term" value="C:TRAPPII protein complex"/>
    <property type="evidence" value="ECO:0007669"/>
    <property type="project" value="EnsemblFungi"/>
</dbReference>
<dbReference type="Pfam" id="PF04628">
    <property type="entry name" value="Sedlin_N"/>
    <property type="match status" value="1"/>
</dbReference>
<dbReference type="EMBL" id="HE580271">
    <property type="protein sequence ID" value="CCD25171.1"/>
    <property type="molecule type" value="Genomic_DNA"/>
</dbReference>
<dbReference type="HOGENOM" id="CLU_085828_0_0_1"/>
<protein>
    <recommendedName>
        <fullName evidence="3">Trafficking protein particle complex subunit</fullName>
    </recommendedName>
</protein>
<evidence type="ECO:0008006" key="3">
    <source>
        <dbReference type="Google" id="ProtNLM"/>
    </source>
</evidence>
<accession>G0WBQ1</accession>
<evidence type="ECO:0000313" key="2">
    <source>
        <dbReference type="Proteomes" id="UP000000689"/>
    </source>
</evidence>
<reference evidence="1 2" key="1">
    <citation type="journal article" date="2011" name="Proc. Natl. Acad. Sci. U.S.A.">
        <title>Evolutionary erosion of yeast sex chromosomes by mating-type switching accidents.</title>
        <authorList>
            <person name="Gordon J.L."/>
            <person name="Armisen D."/>
            <person name="Proux-Wera E."/>
            <person name="Oheigeartaigh S.S."/>
            <person name="Byrne K.P."/>
            <person name="Wolfe K.H."/>
        </authorList>
    </citation>
    <scope>NUCLEOTIDE SEQUENCE [LARGE SCALE GENOMIC DNA]</scope>
    <source>
        <strain evidence="2">ATCC 10597 / BCRC 20456 / CBS 421 / NBRC 0211 / NRRL Y-12639</strain>
    </source>
</reference>
<dbReference type="Proteomes" id="UP000000689">
    <property type="component" value="Chromosome 5"/>
</dbReference>
<dbReference type="GO" id="GO:1990070">
    <property type="term" value="C:TRAPPI protein complex"/>
    <property type="evidence" value="ECO:0007669"/>
    <property type="project" value="EnsemblFungi"/>
</dbReference>
<dbReference type="GeneID" id="11498749"/>
<dbReference type="RefSeq" id="XP_003670414.1">
    <property type="nucleotide sequence ID" value="XM_003670366.1"/>
</dbReference>
<organism evidence="1 2">
    <name type="scientific">Naumovozyma dairenensis (strain ATCC 10597 / BCRC 20456 / CBS 421 / NBRC 0211 / NRRL Y-12639)</name>
    <name type="common">Saccharomyces dairenensis</name>
    <dbReference type="NCBI Taxonomy" id="1071378"/>
    <lineage>
        <taxon>Eukaryota</taxon>
        <taxon>Fungi</taxon>
        <taxon>Dikarya</taxon>
        <taxon>Ascomycota</taxon>
        <taxon>Saccharomycotina</taxon>
        <taxon>Saccharomycetes</taxon>
        <taxon>Saccharomycetales</taxon>
        <taxon>Saccharomycetaceae</taxon>
        <taxon>Naumovozyma</taxon>
    </lineage>
</organism>
<dbReference type="AlphaFoldDB" id="G0WBQ1"/>
<evidence type="ECO:0000313" key="1">
    <source>
        <dbReference type="EMBL" id="CCD25171.1"/>
    </source>
</evidence>
<dbReference type="InterPro" id="IPR011012">
    <property type="entry name" value="Longin-like_dom_sf"/>
</dbReference>
<dbReference type="GO" id="GO:0065003">
    <property type="term" value="P:protein-containing complex assembly"/>
    <property type="evidence" value="ECO:0007669"/>
    <property type="project" value="EnsemblFungi"/>
</dbReference>
<dbReference type="GO" id="GO:1990072">
    <property type="term" value="C:TRAPPIII protein complex"/>
    <property type="evidence" value="ECO:0007669"/>
    <property type="project" value="EnsemblFungi"/>
</dbReference>
<dbReference type="OrthoDB" id="10252102at2759"/>
<proteinExistence type="predicted"/>
<dbReference type="InterPro" id="IPR006722">
    <property type="entry name" value="Sedlin"/>
</dbReference>
<dbReference type="KEGG" id="ndi:NDAI_0E03540"/>
<gene>
    <name evidence="1" type="primary">NDAI0E03540</name>
    <name evidence="1" type="ordered locus">NDAI_0E03540</name>
</gene>
<dbReference type="eggNOG" id="KOG3487">
    <property type="taxonomic scope" value="Eukaryota"/>
</dbReference>